<name>A0A5N5DD63_9PEZI</name>
<dbReference type="InterPro" id="IPR010730">
    <property type="entry name" value="HET"/>
</dbReference>
<organism evidence="2 3">
    <name type="scientific">Lasiodiplodia theobromae</name>
    <dbReference type="NCBI Taxonomy" id="45133"/>
    <lineage>
        <taxon>Eukaryota</taxon>
        <taxon>Fungi</taxon>
        <taxon>Dikarya</taxon>
        <taxon>Ascomycota</taxon>
        <taxon>Pezizomycotina</taxon>
        <taxon>Dothideomycetes</taxon>
        <taxon>Dothideomycetes incertae sedis</taxon>
        <taxon>Botryosphaeriales</taxon>
        <taxon>Botryosphaeriaceae</taxon>
        <taxon>Lasiodiplodia</taxon>
    </lineage>
</organism>
<proteinExistence type="predicted"/>
<dbReference type="PANTHER" id="PTHR33112:SF10">
    <property type="entry name" value="TOL"/>
    <property type="match status" value="1"/>
</dbReference>
<evidence type="ECO:0000313" key="2">
    <source>
        <dbReference type="EMBL" id="KAB2575102.1"/>
    </source>
</evidence>
<gene>
    <name evidence="2" type="ORF">DBV05_g6285</name>
</gene>
<sequence length="651" mass="75362">MLCDTCSRMLRHQAGLRENRRVELRFDHHQRTKALWQAAENGCSVCSALARQLKRDRFALEEDQPIDLQAALASICGREWKRGYYSLDFLLDGRWMRTFALRPRTRRWGLRKKGQHSAHMRSKEVFKLTQNWVSRCKCANLKQEWYPDRLLDLEEVKCAIGSGDEATSKTRIRLLENSADWKVEETEKAKDNRYVTLSHCWGDEMPLRLLSSNRKEMMVRGIALEDLPPTFRDAVVFASRLEGVRYIWIDALCIIQENEEDDDGLHAEDWKTQSALMDKVYHESYLNISATSASNPAGGLFRSRNPDLLQEDEVKLNVQGLLELDEDEDEEREGSLKKLQLKSGVIVSEDRLKDVDPEREGEMFQSTSADGFEDPEKYLPKLHAYELWKRVVELYSQKELSKKGDKLIALAGIAKFFFDTKLGLGRPVAQQGQHSYVAGMWREHLESQLLWRVEPYFEDGWTHNSARRHPLRAPSFSWAALDVPHGIAYGEYKDHDLLFQVEDVHMEYEDNKNKFGLLKGARCRLLLSARAIQIQLREIEPKFITPYGWWVNSSNEPPLRDMYTDIYLDSPASDSNIFEPGSRIYCMPAATDDGTMAQPLPDFICLLLQLTGEDEGHRTFKRIGLARLSNYEGMKFQQEIVGVQPEEMYLY</sequence>
<dbReference type="PANTHER" id="PTHR33112">
    <property type="entry name" value="DOMAIN PROTEIN, PUTATIVE-RELATED"/>
    <property type="match status" value="1"/>
</dbReference>
<dbReference type="AlphaFoldDB" id="A0A5N5DD63"/>
<protein>
    <recommendedName>
        <fullName evidence="1">Heterokaryon incompatibility domain-containing protein</fullName>
    </recommendedName>
</protein>
<feature type="domain" description="Heterokaryon incompatibility" evidence="1">
    <location>
        <begin position="194"/>
        <end position="316"/>
    </location>
</feature>
<keyword evidence="3" id="KW-1185">Reference proteome</keyword>
<reference evidence="2 3" key="1">
    <citation type="journal article" date="2019" name="Sci. Rep.">
        <title>A multi-omics analysis of the grapevine pathogen Lasiodiplodia theobromae reveals that temperature affects the expression of virulence- and pathogenicity-related genes.</title>
        <authorList>
            <person name="Felix C."/>
            <person name="Meneses R."/>
            <person name="Goncalves M.F.M."/>
            <person name="Tilleman L."/>
            <person name="Duarte A.S."/>
            <person name="Jorrin-Novo J.V."/>
            <person name="Van de Peer Y."/>
            <person name="Deforce D."/>
            <person name="Van Nieuwerburgh F."/>
            <person name="Esteves A.C."/>
            <person name="Alves A."/>
        </authorList>
    </citation>
    <scope>NUCLEOTIDE SEQUENCE [LARGE SCALE GENOMIC DNA]</scope>
    <source>
        <strain evidence="2 3">LA-SOL3</strain>
    </source>
</reference>
<comment type="caution">
    <text evidence="2">The sequence shown here is derived from an EMBL/GenBank/DDBJ whole genome shotgun (WGS) entry which is preliminary data.</text>
</comment>
<accession>A0A5N5DD63</accession>
<evidence type="ECO:0000259" key="1">
    <source>
        <dbReference type="Pfam" id="PF06985"/>
    </source>
</evidence>
<dbReference type="Proteomes" id="UP000325902">
    <property type="component" value="Unassembled WGS sequence"/>
</dbReference>
<dbReference type="Pfam" id="PF06985">
    <property type="entry name" value="HET"/>
    <property type="match status" value="1"/>
</dbReference>
<dbReference type="EMBL" id="VCHE01000036">
    <property type="protein sequence ID" value="KAB2575102.1"/>
    <property type="molecule type" value="Genomic_DNA"/>
</dbReference>
<dbReference type="OrthoDB" id="5362512at2759"/>
<evidence type="ECO:0000313" key="3">
    <source>
        <dbReference type="Proteomes" id="UP000325902"/>
    </source>
</evidence>